<dbReference type="InterPro" id="IPR027417">
    <property type="entry name" value="P-loop_NTPase"/>
</dbReference>
<dbReference type="SMART" id="SM00838">
    <property type="entry name" value="EFG_C"/>
    <property type="match status" value="1"/>
</dbReference>
<keyword evidence="2" id="KW-0547">Nucleotide-binding</keyword>
<feature type="domain" description="Tr-type G" evidence="8">
    <location>
        <begin position="12"/>
        <end position="287"/>
    </location>
</feature>
<keyword evidence="10" id="KW-1185">Reference proteome</keyword>
<dbReference type="PRINTS" id="PR00315">
    <property type="entry name" value="ELONGATNFCT"/>
</dbReference>
<dbReference type="InterPro" id="IPR004540">
    <property type="entry name" value="Transl_elong_EFG/EF2"/>
</dbReference>
<dbReference type="Gene3D" id="3.30.230.10">
    <property type="match status" value="1"/>
</dbReference>
<dbReference type="Pfam" id="PF14492">
    <property type="entry name" value="EFG_III"/>
    <property type="match status" value="1"/>
</dbReference>
<dbReference type="NCBIfam" id="TIGR00231">
    <property type="entry name" value="small_GTP"/>
    <property type="match status" value="1"/>
</dbReference>
<proteinExistence type="inferred from homology"/>
<dbReference type="Pfam" id="PF00009">
    <property type="entry name" value="GTP_EFTU"/>
    <property type="match status" value="1"/>
</dbReference>
<evidence type="ECO:0000259" key="8">
    <source>
        <dbReference type="PROSITE" id="PS51722"/>
    </source>
</evidence>
<dbReference type="PANTHER" id="PTHR43261:SF1">
    <property type="entry name" value="RIBOSOME-RELEASING FACTOR 2, MITOCHONDRIAL"/>
    <property type="match status" value="1"/>
</dbReference>
<dbReference type="InterPro" id="IPR031157">
    <property type="entry name" value="G_TR_CS"/>
</dbReference>
<keyword evidence="4" id="KW-0648">Protein biosynthesis</keyword>
<dbReference type="InterPro" id="IPR000640">
    <property type="entry name" value="EFG_V-like"/>
</dbReference>
<comment type="caution">
    <text evidence="9">The sequence shown here is derived from an EMBL/GenBank/DDBJ whole genome shotgun (WGS) entry which is preliminary data.</text>
</comment>
<dbReference type="CDD" id="cd16262">
    <property type="entry name" value="EFG_III"/>
    <property type="match status" value="1"/>
</dbReference>
<dbReference type="CDD" id="cd01886">
    <property type="entry name" value="EF-G"/>
    <property type="match status" value="1"/>
</dbReference>
<dbReference type="GO" id="GO:0003924">
    <property type="term" value="F:GTPase activity"/>
    <property type="evidence" value="ECO:0007669"/>
    <property type="project" value="InterPro"/>
</dbReference>
<reference evidence="9 10" key="1">
    <citation type="submission" date="2020-05" db="EMBL/GenBank/DDBJ databases">
        <title>Draft genome sequence of Desulfovibrio sp. strain HN2T.</title>
        <authorList>
            <person name="Ueno A."/>
            <person name="Tamazawa S."/>
            <person name="Tamamura S."/>
            <person name="Murakami T."/>
            <person name="Kiyama T."/>
            <person name="Inomata H."/>
            <person name="Amano Y."/>
            <person name="Miyakawa K."/>
            <person name="Tamaki H."/>
            <person name="Naganuma T."/>
            <person name="Kaneko K."/>
        </authorList>
    </citation>
    <scope>NUCLEOTIDE SEQUENCE [LARGE SCALE GENOMIC DNA]</scope>
    <source>
        <strain evidence="9 10">HN2</strain>
    </source>
</reference>
<dbReference type="Pfam" id="PF03144">
    <property type="entry name" value="GTP_EFTU_D2"/>
    <property type="match status" value="1"/>
</dbReference>
<dbReference type="InterPro" id="IPR009000">
    <property type="entry name" value="Transl_B-barrel_sf"/>
</dbReference>
<dbReference type="Gene3D" id="3.40.50.300">
    <property type="entry name" value="P-loop containing nucleotide triphosphate hydrolases"/>
    <property type="match status" value="1"/>
</dbReference>
<dbReference type="InterPro" id="IPR020568">
    <property type="entry name" value="Ribosomal_Su5_D2-typ_SF"/>
</dbReference>
<keyword evidence="5" id="KW-0342">GTP-binding</keyword>
<dbReference type="SUPFAM" id="SSF54980">
    <property type="entry name" value="EF-G C-terminal domain-like"/>
    <property type="match status" value="2"/>
</dbReference>
<dbReference type="SMART" id="SM00889">
    <property type="entry name" value="EFG_IV"/>
    <property type="match status" value="1"/>
</dbReference>
<comment type="similarity">
    <text evidence="1">Belongs to the TRAFAC class translation factor GTPase superfamily. Classic translation factor GTPase family. EF-G/EF-2 subfamily.</text>
</comment>
<evidence type="ECO:0000256" key="5">
    <source>
        <dbReference type="ARBA" id="ARBA00023134"/>
    </source>
</evidence>
<keyword evidence="3 9" id="KW-0251">Elongation factor</keyword>
<dbReference type="SUPFAM" id="SSF52540">
    <property type="entry name" value="P-loop containing nucleoside triphosphate hydrolases"/>
    <property type="match status" value="1"/>
</dbReference>
<evidence type="ECO:0000256" key="1">
    <source>
        <dbReference type="ARBA" id="ARBA00005870"/>
    </source>
</evidence>
<evidence type="ECO:0000313" key="10">
    <source>
        <dbReference type="Proteomes" id="UP000503840"/>
    </source>
</evidence>
<dbReference type="FunFam" id="3.30.70.240:FF:000001">
    <property type="entry name" value="Elongation factor G"/>
    <property type="match status" value="1"/>
</dbReference>
<evidence type="ECO:0000313" key="9">
    <source>
        <dbReference type="EMBL" id="GFM34007.1"/>
    </source>
</evidence>
<accession>A0A7J0BJT8</accession>
<sequence>MTKQAVSSKYLEFLRNIGVIAHIDAGKTTLTERILYYTDRIHRMGEVHEGTATMDFMPEEQERGITIASACTSCHWGKHTINIIDTPGHVDFTIEVERSLRVLDGAIGVFCAVGGVEPQSETVWRQSEKFHVPKLAFINKMDRLGADFEAVLEGMRSRLKANPLPVVVPLGQGEDFYGVADVVTMERVEFDQDSQGREYTRHPLTEEEASLVAPWRDRLLESVADFDDGIMERYLGGEDISAQEIRAVLRAATLKLQVVPVFAGSALKNTGVQLVLDGVLDYLPGPLDVEPPVAHMENTKDKCSLDVSPSAPLGALAFKVFMDDGRKMVLMRIYSGEIKAGEVYRNVTKGESERISRLFRLHASHQEKIEHAYAGDIVAAAGLKGARTGDTIATPEHPYILENIAAYKPVISLALEPRNSEEGDKLDEVLEKYLQEDPTLTFVQDEETGQRVISGMGELHLEVVIDRLRREYKVSPRTGNPQVVYQEAVTKTAEATGVFDRELGDQHHFGKVSVRIAPRERDKGNRVRFEMNTDGWPAQWLDAVEQGINDSLFSGVQKGYPVQDVDVSILAMERKDGASSVAGYHMAAVLALKEVLELAGPVLLEPIMHVEVSVPDSYVGDVISLLGMKGARVGNMFDHAGQKVVQALAPMRKLFGFSTDLRSATQGRAGLMLKFARFDTLS</sequence>
<dbReference type="AlphaFoldDB" id="A0A7J0BJT8"/>
<dbReference type="Pfam" id="PF00679">
    <property type="entry name" value="EFG_C"/>
    <property type="match status" value="1"/>
</dbReference>
<evidence type="ECO:0000256" key="7">
    <source>
        <dbReference type="NCBIfam" id="TIGR00484"/>
    </source>
</evidence>
<dbReference type="InterPro" id="IPR014721">
    <property type="entry name" value="Ribsml_uS5_D2-typ_fold_subgr"/>
</dbReference>
<dbReference type="GO" id="GO:0003746">
    <property type="term" value="F:translation elongation factor activity"/>
    <property type="evidence" value="ECO:0007669"/>
    <property type="project" value="UniProtKB-UniRule"/>
</dbReference>
<dbReference type="InterPro" id="IPR005517">
    <property type="entry name" value="Transl_elong_EFG/EF2_IV"/>
</dbReference>
<dbReference type="InterPro" id="IPR004161">
    <property type="entry name" value="EFTu-like_2"/>
</dbReference>
<dbReference type="CDD" id="cd03713">
    <property type="entry name" value="EFG_mtEFG_C"/>
    <property type="match status" value="1"/>
</dbReference>
<dbReference type="PANTHER" id="PTHR43261">
    <property type="entry name" value="TRANSLATION ELONGATION FACTOR G-RELATED"/>
    <property type="match status" value="1"/>
</dbReference>
<dbReference type="InterPro" id="IPR041095">
    <property type="entry name" value="EFG_II"/>
</dbReference>
<dbReference type="InterPro" id="IPR035647">
    <property type="entry name" value="EFG_III/V"/>
</dbReference>
<dbReference type="InterPro" id="IPR005225">
    <property type="entry name" value="Small_GTP-bd"/>
</dbReference>
<name>A0A7J0BJT8_9BACT</name>
<evidence type="ECO:0000256" key="6">
    <source>
        <dbReference type="ARBA" id="ARBA00024731"/>
    </source>
</evidence>
<dbReference type="CDD" id="cd04088">
    <property type="entry name" value="EFG_mtEFG_II"/>
    <property type="match status" value="1"/>
</dbReference>
<comment type="function">
    <text evidence="6">Catalyzes the GTP-dependent ribosomal translocation step during translation elongation. During this step, the ribosome changes from the pre-translocational (PRE) to the post-translocational (POST) state as the newly formed A-site-bound peptidyl-tRNA and P-site-bound deacylated tRNA move to the P and E sites, respectively. Catalyzes the coordinated movement of the two tRNA molecules, the mRNA and conformational changes in the ribosome.</text>
</comment>
<dbReference type="Gene3D" id="2.40.30.10">
    <property type="entry name" value="Translation factors"/>
    <property type="match status" value="1"/>
</dbReference>
<evidence type="ECO:0000256" key="2">
    <source>
        <dbReference type="ARBA" id="ARBA00022741"/>
    </source>
</evidence>
<dbReference type="FunFam" id="3.40.50.300:FF:000029">
    <property type="entry name" value="Elongation factor G"/>
    <property type="match status" value="1"/>
</dbReference>
<dbReference type="Pfam" id="PF03764">
    <property type="entry name" value="EFG_IV"/>
    <property type="match status" value="1"/>
</dbReference>
<dbReference type="PROSITE" id="PS00301">
    <property type="entry name" value="G_TR_1"/>
    <property type="match status" value="1"/>
</dbReference>
<dbReference type="InterPro" id="IPR000795">
    <property type="entry name" value="T_Tr_GTP-bd_dom"/>
</dbReference>
<dbReference type="RefSeq" id="WP_174405639.1">
    <property type="nucleotide sequence ID" value="NZ_BLVO01000013.1"/>
</dbReference>
<dbReference type="InterPro" id="IPR009022">
    <property type="entry name" value="EFG_III"/>
</dbReference>
<dbReference type="EMBL" id="BLVO01000013">
    <property type="protein sequence ID" value="GFM34007.1"/>
    <property type="molecule type" value="Genomic_DNA"/>
</dbReference>
<dbReference type="NCBIfam" id="TIGR00484">
    <property type="entry name" value="EF-G"/>
    <property type="match status" value="1"/>
</dbReference>
<organism evidence="9 10">
    <name type="scientific">Desulfovibrio subterraneus</name>
    <dbReference type="NCBI Taxonomy" id="2718620"/>
    <lineage>
        <taxon>Bacteria</taxon>
        <taxon>Pseudomonadati</taxon>
        <taxon>Thermodesulfobacteriota</taxon>
        <taxon>Desulfovibrionia</taxon>
        <taxon>Desulfovibrionales</taxon>
        <taxon>Desulfovibrionaceae</taxon>
        <taxon>Desulfovibrio</taxon>
    </lineage>
</organism>
<dbReference type="GO" id="GO:0032790">
    <property type="term" value="P:ribosome disassembly"/>
    <property type="evidence" value="ECO:0007669"/>
    <property type="project" value="TreeGrafter"/>
</dbReference>
<dbReference type="PROSITE" id="PS51722">
    <property type="entry name" value="G_TR_2"/>
    <property type="match status" value="1"/>
</dbReference>
<dbReference type="GO" id="GO:0005525">
    <property type="term" value="F:GTP binding"/>
    <property type="evidence" value="ECO:0007669"/>
    <property type="project" value="UniProtKB-UniRule"/>
</dbReference>
<dbReference type="InterPro" id="IPR035649">
    <property type="entry name" value="EFG_V"/>
</dbReference>
<dbReference type="SUPFAM" id="SSF50447">
    <property type="entry name" value="Translation proteins"/>
    <property type="match status" value="1"/>
</dbReference>
<dbReference type="CDD" id="cd01680">
    <property type="entry name" value="EFG_like_IV"/>
    <property type="match status" value="1"/>
</dbReference>
<dbReference type="Proteomes" id="UP000503840">
    <property type="component" value="Unassembled WGS sequence"/>
</dbReference>
<dbReference type="FunFam" id="3.30.70.870:FF:000001">
    <property type="entry name" value="Elongation factor G"/>
    <property type="match status" value="1"/>
</dbReference>
<dbReference type="Gene3D" id="3.30.70.240">
    <property type="match status" value="1"/>
</dbReference>
<dbReference type="Gene3D" id="3.30.70.870">
    <property type="entry name" value="Elongation Factor G (Translational Gtpase), domain 3"/>
    <property type="match status" value="1"/>
</dbReference>
<evidence type="ECO:0000256" key="4">
    <source>
        <dbReference type="ARBA" id="ARBA00022917"/>
    </source>
</evidence>
<evidence type="ECO:0000256" key="3">
    <source>
        <dbReference type="ARBA" id="ARBA00022768"/>
    </source>
</evidence>
<gene>
    <name evidence="9" type="primary">fusA-2</name>
    <name evidence="9" type="ORF">DSM101010T_23720</name>
</gene>
<protein>
    <recommendedName>
        <fullName evidence="7">Elongation factor G</fullName>
    </recommendedName>
</protein>
<dbReference type="SUPFAM" id="SSF54211">
    <property type="entry name" value="Ribosomal protein S5 domain 2-like"/>
    <property type="match status" value="1"/>
</dbReference>